<gene>
    <name evidence="6" type="primary">RvY_14647-1</name>
    <name evidence="6" type="synonym">RvY_14647.1</name>
    <name evidence="6" type="ORF">RvY_14647</name>
</gene>
<dbReference type="PANTHER" id="PTHR11806:SF0">
    <property type="entry name" value="PROTEIN MTO1 HOMOLOG, MITOCHONDRIAL"/>
    <property type="match status" value="1"/>
</dbReference>
<evidence type="ECO:0000259" key="5">
    <source>
        <dbReference type="SMART" id="SM01228"/>
    </source>
</evidence>
<protein>
    <recommendedName>
        <fullName evidence="5">tRNA uridine 5-carboxymethylaminomethyl modification enzyme C-terminal subdomain domain-containing protein</fullName>
    </recommendedName>
</protein>
<dbReference type="InterPro" id="IPR049312">
    <property type="entry name" value="GIDA_C_N"/>
</dbReference>
<dbReference type="InterPro" id="IPR026904">
    <property type="entry name" value="MnmG_C"/>
</dbReference>
<evidence type="ECO:0000313" key="6">
    <source>
        <dbReference type="EMBL" id="GAV04359.1"/>
    </source>
</evidence>
<comment type="similarity">
    <text evidence="2">Belongs to the MnmG family.</text>
</comment>
<dbReference type="PROSITE" id="PS01281">
    <property type="entry name" value="GIDA_2"/>
    <property type="match status" value="1"/>
</dbReference>
<keyword evidence="7" id="KW-1185">Reference proteome</keyword>
<dbReference type="FunFam" id="3.50.50.60:FF:000082">
    <property type="entry name" value="protein MTO1 homolog, mitochondrial isoform X1"/>
    <property type="match status" value="1"/>
</dbReference>
<dbReference type="InterPro" id="IPR004416">
    <property type="entry name" value="MnmG"/>
</dbReference>
<dbReference type="OrthoDB" id="3329at2759"/>
<sequence>MALKSYISRRRFIPLSNVTYRPKHGKPICLLGIFEAQVSSILSTAASSTYSARTTDGDVYDVIVVGGGHAGTEAACAAARMGAKSLLLTHKLGTIGEMSCNPSFGGIGKGHLMKEVDALDGLCSRICDLSGVQYKVLNRKKGPAVWGYRAQIDRKLYKQHLQNEIFNYPGLTVKAAAVDDLLTGSADPLSETSTSNQCCGVVTSDGKVYHSKSVVLTTGTFLRGEINIGLNVIPAGRIGDGPAVALAETIEKAGFAMGRLRTGTPPRLKKQSIDFSKTAMWQGDNPPLAFSFMNDAPWIKAEDQLLCHMTFAGPETVKIVNETLHLNRHVKEELRGPRFCPSLESKALRFGHLSHRVWLEPEGFDSDVIYPNGLSMTMPVEYQMEILKKVPGLENVEMLRSGYGVFYDFIDPRELKLTLETRRIPALFFAGQINGTTGYEEAAAQGIIAGINAAAKALSRDPLTVDRTEGYIGVLIDDLTTLGATEPYRMFTARAEYRLSLRPDNADLRLTPKGLAVGCIGKSREEHFRTRQANLTQAMELLESIKMPCSEWKSQLNTEARITKAEAKSAFQMLRHPDISIEEMVKAVQNILPKTKDLLDQPWLQHRLKTEAVYSDVTREQSFEISEVRNDERLLLPEDLDYNSLNISMEMKDKLNAVRPGSLAAASRIEGINPDILVRLLRYVKKTNQPLNKSESHKGDAVGVSL</sequence>
<dbReference type="Gene3D" id="1.10.150.570">
    <property type="entry name" value="GidA associated domain, C-terminal subdomain"/>
    <property type="match status" value="1"/>
</dbReference>
<dbReference type="GO" id="GO:0050660">
    <property type="term" value="F:flavin adenine dinucleotide binding"/>
    <property type="evidence" value="ECO:0007669"/>
    <property type="project" value="InterPro"/>
</dbReference>
<dbReference type="PANTHER" id="PTHR11806">
    <property type="entry name" value="GLUCOSE INHIBITED DIVISION PROTEIN A"/>
    <property type="match status" value="1"/>
</dbReference>
<dbReference type="Proteomes" id="UP000186922">
    <property type="component" value="Unassembled WGS sequence"/>
</dbReference>
<dbReference type="GO" id="GO:0005829">
    <property type="term" value="C:cytosol"/>
    <property type="evidence" value="ECO:0007669"/>
    <property type="project" value="TreeGrafter"/>
</dbReference>
<organism evidence="6 7">
    <name type="scientific">Ramazzottius varieornatus</name>
    <name type="common">Water bear</name>
    <name type="synonym">Tardigrade</name>
    <dbReference type="NCBI Taxonomy" id="947166"/>
    <lineage>
        <taxon>Eukaryota</taxon>
        <taxon>Metazoa</taxon>
        <taxon>Ecdysozoa</taxon>
        <taxon>Tardigrada</taxon>
        <taxon>Eutardigrada</taxon>
        <taxon>Parachela</taxon>
        <taxon>Hypsibioidea</taxon>
        <taxon>Ramazzottiidae</taxon>
        <taxon>Ramazzottius</taxon>
    </lineage>
</organism>
<evidence type="ECO:0000256" key="4">
    <source>
        <dbReference type="ARBA" id="ARBA00022827"/>
    </source>
</evidence>
<dbReference type="FunFam" id="3.50.50.60:FF:000002">
    <property type="entry name" value="tRNA uridine 5-carboxymethylaminomethyl modification enzyme MnmG"/>
    <property type="match status" value="1"/>
</dbReference>
<dbReference type="InterPro" id="IPR040131">
    <property type="entry name" value="MnmG_N"/>
</dbReference>
<dbReference type="Pfam" id="PF13932">
    <property type="entry name" value="SAM_GIDA_C"/>
    <property type="match status" value="1"/>
</dbReference>
<keyword evidence="4" id="KW-0274">FAD</keyword>
<accession>A0A1D1W0G0</accession>
<dbReference type="Pfam" id="PF21680">
    <property type="entry name" value="GIDA_C_1st"/>
    <property type="match status" value="1"/>
</dbReference>
<name>A0A1D1W0G0_RAMVA</name>
<dbReference type="STRING" id="947166.A0A1D1W0G0"/>
<dbReference type="InterPro" id="IPR002218">
    <property type="entry name" value="MnmG-rel"/>
</dbReference>
<evidence type="ECO:0000313" key="7">
    <source>
        <dbReference type="Proteomes" id="UP000186922"/>
    </source>
</evidence>
<dbReference type="SUPFAM" id="SSF51905">
    <property type="entry name" value="FAD/NAD(P)-binding domain"/>
    <property type="match status" value="1"/>
</dbReference>
<dbReference type="InterPro" id="IPR044920">
    <property type="entry name" value="MnmG_C_subdom_sf"/>
</dbReference>
<keyword evidence="3" id="KW-0285">Flavoprotein</keyword>
<dbReference type="FunFam" id="1.10.150.570:FF:000001">
    <property type="entry name" value="tRNA uridine 5-carboxymethylaminomethyl modification enzyme MnmG"/>
    <property type="match status" value="1"/>
</dbReference>
<dbReference type="GO" id="GO:0005739">
    <property type="term" value="C:mitochondrion"/>
    <property type="evidence" value="ECO:0007669"/>
    <property type="project" value="GOC"/>
</dbReference>
<dbReference type="GO" id="GO:0070899">
    <property type="term" value="P:mitochondrial tRNA wobble uridine modification"/>
    <property type="evidence" value="ECO:0007669"/>
    <property type="project" value="UniProtKB-ARBA"/>
</dbReference>
<dbReference type="NCBIfam" id="TIGR00136">
    <property type="entry name" value="mnmG_gidA"/>
    <property type="match status" value="1"/>
</dbReference>
<dbReference type="Gene3D" id="3.50.50.60">
    <property type="entry name" value="FAD/NAD(P)-binding domain"/>
    <property type="match status" value="2"/>
</dbReference>
<dbReference type="InterPro" id="IPR036188">
    <property type="entry name" value="FAD/NAD-bd_sf"/>
</dbReference>
<proteinExistence type="inferred from homology"/>
<reference evidence="6 7" key="1">
    <citation type="journal article" date="2016" name="Nat. Commun.">
        <title>Extremotolerant tardigrade genome and improved radiotolerance of human cultured cells by tardigrade-unique protein.</title>
        <authorList>
            <person name="Hashimoto T."/>
            <person name="Horikawa D.D."/>
            <person name="Saito Y."/>
            <person name="Kuwahara H."/>
            <person name="Kozuka-Hata H."/>
            <person name="Shin-I T."/>
            <person name="Minakuchi Y."/>
            <person name="Ohishi K."/>
            <person name="Motoyama A."/>
            <person name="Aizu T."/>
            <person name="Enomoto A."/>
            <person name="Kondo K."/>
            <person name="Tanaka S."/>
            <person name="Hara Y."/>
            <person name="Koshikawa S."/>
            <person name="Sagara H."/>
            <person name="Miura T."/>
            <person name="Yokobori S."/>
            <person name="Miyagawa K."/>
            <person name="Suzuki Y."/>
            <person name="Kubo T."/>
            <person name="Oyama M."/>
            <person name="Kohara Y."/>
            <person name="Fujiyama A."/>
            <person name="Arakawa K."/>
            <person name="Katayama T."/>
            <person name="Toyoda A."/>
            <person name="Kunieda T."/>
        </authorList>
    </citation>
    <scope>NUCLEOTIDE SEQUENCE [LARGE SCALE GENOMIC DNA]</scope>
    <source>
        <strain evidence="6 7">YOKOZUNA-1</strain>
    </source>
</reference>
<dbReference type="PRINTS" id="PR00411">
    <property type="entry name" value="PNDRDTASEI"/>
</dbReference>
<comment type="cofactor">
    <cofactor evidence="1">
        <name>FAD</name>
        <dbReference type="ChEBI" id="CHEBI:57692"/>
    </cofactor>
</comment>
<dbReference type="GO" id="GO:0030488">
    <property type="term" value="P:tRNA methylation"/>
    <property type="evidence" value="ECO:0007669"/>
    <property type="project" value="TreeGrafter"/>
</dbReference>
<feature type="domain" description="tRNA uridine 5-carboxymethylaminomethyl modification enzyme C-terminal subdomain" evidence="5">
    <location>
        <begin position="612"/>
        <end position="682"/>
    </location>
</feature>
<dbReference type="EMBL" id="BDGG01000010">
    <property type="protein sequence ID" value="GAV04359.1"/>
    <property type="molecule type" value="Genomic_DNA"/>
</dbReference>
<evidence type="ECO:0000256" key="3">
    <source>
        <dbReference type="ARBA" id="ARBA00022630"/>
    </source>
</evidence>
<evidence type="ECO:0000256" key="1">
    <source>
        <dbReference type="ARBA" id="ARBA00001974"/>
    </source>
</evidence>
<evidence type="ECO:0000256" key="2">
    <source>
        <dbReference type="ARBA" id="ARBA00007653"/>
    </source>
</evidence>
<dbReference type="SMART" id="SM01228">
    <property type="entry name" value="GIDA_assoc_3"/>
    <property type="match status" value="1"/>
</dbReference>
<dbReference type="InterPro" id="IPR020595">
    <property type="entry name" value="MnmG-rel_CS"/>
</dbReference>
<dbReference type="InterPro" id="IPR047001">
    <property type="entry name" value="MnmG_C_subdom"/>
</dbReference>
<comment type="caution">
    <text evidence="6">The sequence shown here is derived from an EMBL/GenBank/DDBJ whole genome shotgun (WGS) entry which is preliminary data.</text>
</comment>
<dbReference type="AlphaFoldDB" id="A0A1D1W0G0"/>
<dbReference type="Pfam" id="PF01134">
    <property type="entry name" value="GIDA"/>
    <property type="match status" value="1"/>
</dbReference>